<name>A0A2W2EIB9_9ACTN</name>
<dbReference type="Proteomes" id="UP000248924">
    <property type="component" value="Unassembled WGS sequence"/>
</dbReference>
<protein>
    <recommendedName>
        <fullName evidence="3">DUF1963 domain-containing protein</fullName>
    </recommendedName>
</protein>
<accession>A0A2W2EIB9</accession>
<sequence length="333" mass="37381">MHFVYRSHYEGRLSKRVRRLPDETVLDWFRRGWDCDDPESWVENELGDDVYGLDSIFEAAREHGLPRPATTSELRELLHEHLYVEGDEDSIRLDEHSLRVRTDDDEVELAYFFLDDEVVASAAGRLAYLFQSWPLPGGESGLTPFAAEVPVTVVAPGAGDGDVSTYAVFLTFYDGESLACTQPLVFPGVGLRELAGQLRTASPGTGAEWPPELLVLRALVAPGEDAIGPALERCNRWPGFNLNAEPWPNLPDDHDTAHRHAMELLTTGQYVDGRRPDASHIEVGEHLVQVSMHCSESFGYQQWFLFDTRWAATHPDLAQSLLRYGNHWDPLGD</sequence>
<evidence type="ECO:0008006" key="3">
    <source>
        <dbReference type="Google" id="ProtNLM"/>
    </source>
</evidence>
<reference evidence="1 2" key="1">
    <citation type="submission" date="2018-01" db="EMBL/GenBank/DDBJ databases">
        <title>Draft genome sequence of Jishengella sp. NA12.</title>
        <authorList>
            <person name="Sahin N."/>
            <person name="Ay H."/>
            <person name="Saygin H."/>
        </authorList>
    </citation>
    <scope>NUCLEOTIDE SEQUENCE [LARGE SCALE GENOMIC DNA]</scope>
    <source>
        <strain evidence="1 2">NA12</strain>
    </source>
</reference>
<evidence type="ECO:0000313" key="2">
    <source>
        <dbReference type="Proteomes" id="UP000248924"/>
    </source>
</evidence>
<dbReference type="RefSeq" id="WP_111211937.1">
    <property type="nucleotide sequence ID" value="NZ_POTY01000004.1"/>
</dbReference>
<evidence type="ECO:0000313" key="1">
    <source>
        <dbReference type="EMBL" id="PZG24066.1"/>
    </source>
</evidence>
<dbReference type="AlphaFoldDB" id="A0A2W2EIB9"/>
<dbReference type="OrthoDB" id="3665167at2"/>
<proteinExistence type="predicted"/>
<dbReference type="EMBL" id="POTY01000004">
    <property type="protein sequence ID" value="PZG24066.1"/>
    <property type="molecule type" value="Genomic_DNA"/>
</dbReference>
<organism evidence="1 2">
    <name type="scientific">Micromonospora craterilacus</name>
    <dbReference type="NCBI Taxonomy" id="1655439"/>
    <lineage>
        <taxon>Bacteria</taxon>
        <taxon>Bacillati</taxon>
        <taxon>Actinomycetota</taxon>
        <taxon>Actinomycetes</taxon>
        <taxon>Micromonosporales</taxon>
        <taxon>Micromonosporaceae</taxon>
        <taxon>Micromonospora</taxon>
    </lineage>
</organism>
<comment type="caution">
    <text evidence="1">The sequence shown here is derived from an EMBL/GenBank/DDBJ whole genome shotgun (WGS) entry which is preliminary data.</text>
</comment>
<keyword evidence="2" id="KW-1185">Reference proteome</keyword>
<gene>
    <name evidence="1" type="ORF">C1I95_01605</name>
</gene>